<dbReference type="Proteomes" id="UP000002410">
    <property type="component" value="Chromosome"/>
</dbReference>
<dbReference type="EMBL" id="CP000728">
    <property type="protein sequence ID" value="ABS41141.1"/>
    <property type="molecule type" value="Genomic_DNA"/>
</dbReference>
<sequence>MRNKIMEKIKKEREKGIVTFNLEEATGPTEPAFQYFTTGPLHLQDDTKFWLVMFENYADDTQIVMGNFAGFDYDGPIEVHPAVLFQISPRNVGSAVYRIRDIDENIGGIEMRIGFNPNHVVANILALDDTGEHIIPGNTVIHKQLIRIFPMP</sequence>
<dbReference type="HOGENOM" id="CLU_1719132_0_0_9"/>
<gene>
    <name evidence="1" type="ordered locus">CLI_2368</name>
</gene>
<dbReference type="KEGG" id="cbf:CLI_2368"/>
<evidence type="ECO:0000313" key="2">
    <source>
        <dbReference type="Proteomes" id="UP000002410"/>
    </source>
</evidence>
<dbReference type="AlphaFoldDB" id="A7GFQ1"/>
<evidence type="ECO:0000313" key="1">
    <source>
        <dbReference type="EMBL" id="ABS41141.1"/>
    </source>
</evidence>
<proteinExistence type="predicted"/>
<name>A7GFQ1_CLOBL</name>
<reference evidence="2" key="1">
    <citation type="submission" date="2007-06" db="EMBL/GenBank/DDBJ databases">
        <authorList>
            <person name="Brinkac L.M."/>
            <person name="Daugherty S."/>
            <person name="Dodson R.J."/>
            <person name="Madupu R."/>
            <person name="Brown J.L."/>
            <person name="Bruce D."/>
            <person name="Detter C."/>
            <person name="Munk C."/>
            <person name="Smith L.A."/>
            <person name="Smith T.J."/>
            <person name="White O."/>
            <person name="Brettin T.S."/>
        </authorList>
    </citation>
    <scope>NUCLEOTIDE SEQUENCE [LARGE SCALE GENOMIC DNA]</scope>
    <source>
        <strain evidence="2">Langeland / NCTC 10281 / Type F</strain>
    </source>
</reference>
<organism evidence="1 2">
    <name type="scientific">Clostridium botulinum (strain Langeland / NCTC 10281 / Type F)</name>
    <dbReference type="NCBI Taxonomy" id="441772"/>
    <lineage>
        <taxon>Bacteria</taxon>
        <taxon>Bacillati</taxon>
        <taxon>Bacillota</taxon>
        <taxon>Clostridia</taxon>
        <taxon>Eubacteriales</taxon>
        <taxon>Clostridiaceae</taxon>
        <taxon>Clostridium</taxon>
    </lineage>
</organism>
<accession>A7GFQ1</accession>
<dbReference type="RefSeq" id="WP_012100278.1">
    <property type="nucleotide sequence ID" value="NC_009699.1"/>
</dbReference>
<protein>
    <submittedName>
        <fullName evidence="1">Uncharacterized protein</fullName>
    </submittedName>
</protein>